<dbReference type="STRING" id="2711.A0A067DQ27"/>
<dbReference type="Pfam" id="PF02458">
    <property type="entry name" value="Transferase"/>
    <property type="match status" value="1"/>
</dbReference>
<accession>A0A067DQ27</accession>
<keyword evidence="2" id="KW-0808">Transferase</keyword>
<evidence type="ECO:0000313" key="4">
    <source>
        <dbReference type="Proteomes" id="UP000027120"/>
    </source>
</evidence>
<evidence type="ECO:0000256" key="2">
    <source>
        <dbReference type="ARBA" id="ARBA00022679"/>
    </source>
</evidence>
<evidence type="ECO:0000256" key="1">
    <source>
        <dbReference type="ARBA" id="ARBA00009861"/>
    </source>
</evidence>
<reference evidence="3 4" key="1">
    <citation type="submission" date="2014-04" db="EMBL/GenBank/DDBJ databases">
        <authorList>
            <consortium name="International Citrus Genome Consortium"/>
            <person name="Gmitter F."/>
            <person name="Chen C."/>
            <person name="Farmerie W."/>
            <person name="Harkins T."/>
            <person name="Desany B."/>
            <person name="Mohiuddin M."/>
            <person name="Kodira C."/>
            <person name="Borodovsky M."/>
            <person name="Lomsadze A."/>
            <person name="Burns P."/>
            <person name="Jenkins J."/>
            <person name="Prochnik S."/>
            <person name="Shu S."/>
            <person name="Chapman J."/>
            <person name="Pitluck S."/>
            <person name="Schmutz J."/>
            <person name="Rokhsar D."/>
        </authorList>
    </citation>
    <scope>NUCLEOTIDE SEQUENCE</scope>
</reference>
<dbReference type="SMR" id="A0A067DQ27"/>
<dbReference type="PANTHER" id="PTHR31147">
    <property type="entry name" value="ACYL TRANSFERASE 4"/>
    <property type="match status" value="1"/>
</dbReference>
<dbReference type="PANTHER" id="PTHR31147:SF66">
    <property type="entry name" value="OS05G0315700 PROTEIN"/>
    <property type="match status" value="1"/>
</dbReference>
<organism evidence="3 4">
    <name type="scientific">Citrus sinensis</name>
    <name type="common">Sweet orange</name>
    <name type="synonym">Citrus aurantium var. sinensis</name>
    <dbReference type="NCBI Taxonomy" id="2711"/>
    <lineage>
        <taxon>Eukaryota</taxon>
        <taxon>Viridiplantae</taxon>
        <taxon>Streptophyta</taxon>
        <taxon>Embryophyta</taxon>
        <taxon>Tracheophyta</taxon>
        <taxon>Spermatophyta</taxon>
        <taxon>Magnoliopsida</taxon>
        <taxon>eudicotyledons</taxon>
        <taxon>Gunneridae</taxon>
        <taxon>Pentapetalae</taxon>
        <taxon>rosids</taxon>
        <taxon>malvids</taxon>
        <taxon>Sapindales</taxon>
        <taxon>Rutaceae</taxon>
        <taxon>Aurantioideae</taxon>
        <taxon>Citrus</taxon>
    </lineage>
</organism>
<sequence length="127" mass="14173">MAGNLHNLNNPSSSPPILREKDPVKVIKEAISEALVYYYPFAGRIKQGPNRKVMVDCNGEGILFLKVTRLMCGGFTLAIHFNHTMCDELGLVQFVKTIQEMARGSNTPSLFPVSQRERLCARNPPQV</sequence>
<dbReference type="InterPro" id="IPR050898">
    <property type="entry name" value="Plant_acyltransferase"/>
</dbReference>
<proteinExistence type="inferred from homology"/>
<keyword evidence="4" id="KW-1185">Reference proteome</keyword>
<protein>
    <submittedName>
        <fullName evidence="3">Uncharacterized protein</fullName>
    </submittedName>
</protein>
<name>A0A067DQ27_CITSI</name>
<comment type="similarity">
    <text evidence="1">Belongs to the plant acyltransferase family.</text>
</comment>
<dbReference type="Proteomes" id="UP000027120">
    <property type="component" value="Unassembled WGS sequence"/>
</dbReference>
<evidence type="ECO:0000313" key="3">
    <source>
        <dbReference type="EMBL" id="KDO44968.1"/>
    </source>
</evidence>
<gene>
    <name evidence="3" type="ORF">CISIN_1g035497mg</name>
</gene>
<dbReference type="Gene3D" id="3.30.559.10">
    <property type="entry name" value="Chloramphenicol acetyltransferase-like domain"/>
    <property type="match status" value="2"/>
</dbReference>
<dbReference type="GO" id="GO:0016740">
    <property type="term" value="F:transferase activity"/>
    <property type="evidence" value="ECO:0007669"/>
    <property type="project" value="UniProtKB-KW"/>
</dbReference>
<dbReference type="AlphaFoldDB" id="A0A067DQ27"/>
<dbReference type="EMBL" id="KK785280">
    <property type="protein sequence ID" value="KDO44968.1"/>
    <property type="molecule type" value="Genomic_DNA"/>
</dbReference>
<dbReference type="InterPro" id="IPR023213">
    <property type="entry name" value="CAT-like_dom_sf"/>
</dbReference>